<feature type="transmembrane region" description="Helical" evidence="1">
    <location>
        <begin position="87"/>
        <end position="106"/>
    </location>
</feature>
<dbReference type="AlphaFoldDB" id="A0A6C0CHW2"/>
<keyword evidence="1" id="KW-1133">Transmembrane helix</keyword>
<feature type="transmembrane region" description="Helical" evidence="1">
    <location>
        <begin position="7"/>
        <end position="28"/>
    </location>
</feature>
<evidence type="ECO:0000313" key="2">
    <source>
        <dbReference type="EMBL" id="QHT03259.1"/>
    </source>
</evidence>
<feature type="transmembrane region" description="Helical" evidence="1">
    <location>
        <begin position="48"/>
        <end position="66"/>
    </location>
</feature>
<organism evidence="2">
    <name type="scientific">viral metagenome</name>
    <dbReference type="NCBI Taxonomy" id="1070528"/>
    <lineage>
        <taxon>unclassified sequences</taxon>
        <taxon>metagenomes</taxon>
        <taxon>organismal metagenomes</taxon>
    </lineage>
</organism>
<protein>
    <submittedName>
        <fullName evidence="2">Uncharacterized protein</fullName>
    </submittedName>
</protein>
<dbReference type="EMBL" id="MN739408">
    <property type="protein sequence ID" value="QHT03259.1"/>
    <property type="molecule type" value="Genomic_DNA"/>
</dbReference>
<sequence>MEVALNLVVPTATVFGGITFGTALVLMISTYAECSKYSLSSSLKNGAIAGAPCAIAYFFAALFQFFRAPFENFFISFGLQERMATNLALGYIIMLFLWPMTVWAAHDTTKAACVPTVDEMSKFKTDLLAKLQAKRQAEAANAKPATK</sequence>
<keyword evidence="1" id="KW-0812">Transmembrane</keyword>
<accession>A0A6C0CHW2</accession>
<name>A0A6C0CHW2_9ZZZZ</name>
<keyword evidence="1" id="KW-0472">Membrane</keyword>
<proteinExistence type="predicted"/>
<reference evidence="2" key="1">
    <citation type="journal article" date="2020" name="Nature">
        <title>Giant virus diversity and host interactions through global metagenomics.</title>
        <authorList>
            <person name="Schulz F."/>
            <person name="Roux S."/>
            <person name="Paez-Espino D."/>
            <person name="Jungbluth S."/>
            <person name="Walsh D.A."/>
            <person name="Denef V.J."/>
            <person name="McMahon K.D."/>
            <person name="Konstantinidis K.T."/>
            <person name="Eloe-Fadrosh E.A."/>
            <person name="Kyrpides N.C."/>
            <person name="Woyke T."/>
        </authorList>
    </citation>
    <scope>NUCLEOTIDE SEQUENCE</scope>
    <source>
        <strain evidence="2">GVMAG-M-3300020728-1</strain>
    </source>
</reference>
<evidence type="ECO:0000256" key="1">
    <source>
        <dbReference type="SAM" id="Phobius"/>
    </source>
</evidence>